<reference evidence="1" key="1">
    <citation type="journal article" date="2015" name="Nature">
        <title>Complex archaea that bridge the gap between prokaryotes and eukaryotes.</title>
        <authorList>
            <person name="Spang A."/>
            <person name="Saw J.H."/>
            <person name="Jorgensen S.L."/>
            <person name="Zaremba-Niedzwiedzka K."/>
            <person name="Martijn J."/>
            <person name="Lind A.E."/>
            <person name="van Eijk R."/>
            <person name="Schleper C."/>
            <person name="Guy L."/>
            <person name="Ettema T.J."/>
        </authorList>
    </citation>
    <scope>NUCLEOTIDE SEQUENCE</scope>
</reference>
<name>A0A0F8XNT6_9ZZZZ</name>
<sequence length="101" mass="12256">YIAGNYRKYFCQSRKIRQEYITESYNNVIIYEFFLPLTNESALKSALDSLFYKDTLIRRLKTVAIKEIEIKFSRKEDENDHNYYDRICNWISKKFFGSNPQ</sequence>
<comment type="caution">
    <text evidence="1">The sequence shown here is derived from an EMBL/GenBank/DDBJ whole genome shotgun (WGS) entry which is preliminary data.</text>
</comment>
<dbReference type="EMBL" id="LAZR01058098">
    <property type="protein sequence ID" value="KKK70638.1"/>
    <property type="molecule type" value="Genomic_DNA"/>
</dbReference>
<protein>
    <submittedName>
        <fullName evidence="1">Uncharacterized protein</fullName>
    </submittedName>
</protein>
<organism evidence="1">
    <name type="scientific">marine sediment metagenome</name>
    <dbReference type="NCBI Taxonomy" id="412755"/>
    <lineage>
        <taxon>unclassified sequences</taxon>
        <taxon>metagenomes</taxon>
        <taxon>ecological metagenomes</taxon>
    </lineage>
</organism>
<feature type="non-terminal residue" evidence="1">
    <location>
        <position position="1"/>
    </location>
</feature>
<evidence type="ECO:0000313" key="1">
    <source>
        <dbReference type="EMBL" id="KKK70638.1"/>
    </source>
</evidence>
<gene>
    <name evidence="1" type="ORF">LCGC14_2921940</name>
</gene>
<accession>A0A0F8XNT6</accession>
<proteinExistence type="predicted"/>
<dbReference type="AlphaFoldDB" id="A0A0F8XNT6"/>